<dbReference type="OMA" id="IVAHVIC"/>
<dbReference type="InterPro" id="IPR036259">
    <property type="entry name" value="MFS_trans_sf"/>
</dbReference>
<dbReference type="VEuPathDB" id="VectorBase:HLOH_059691"/>
<dbReference type="AlphaFoldDB" id="A0A9J6FPB2"/>
<gene>
    <name evidence="7" type="ORF">HPB48_022280</name>
</gene>
<keyword evidence="4 5" id="KW-0472">Membrane</keyword>
<feature type="transmembrane region" description="Helical" evidence="5">
    <location>
        <begin position="202"/>
        <end position="221"/>
    </location>
</feature>
<dbReference type="EMBL" id="JABSTR010000002">
    <property type="protein sequence ID" value="KAH9364639.1"/>
    <property type="molecule type" value="Genomic_DNA"/>
</dbReference>
<feature type="transmembrane region" description="Helical" evidence="5">
    <location>
        <begin position="282"/>
        <end position="305"/>
    </location>
</feature>
<dbReference type="InterPro" id="IPR005828">
    <property type="entry name" value="MFS_sugar_transport-like"/>
</dbReference>
<dbReference type="InterPro" id="IPR020846">
    <property type="entry name" value="MFS_dom"/>
</dbReference>
<dbReference type="PROSITE" id="PS00216">
    <property type="entry name" value="SUGAR_TRANSPORT_1"/>
    <property type="match status" value="1"/>
</dbReference>
<feature type="transmembrane region" description="Helical" evidence="5">
    <location>
        <begin position="142"/>
        <end position="163"/>
    </location>
</feature>
<keyword evidence="2 5" id="KW-0812">Transmembrane</keyword>
<feature type="transmembrane region" description="Helical" evidence="5">
    <location>
        <begin position="117"/>
        <end position="136"/>
    </location>
</feature>
<accession>A0A9J6FPB2</accession>
<feature type="transmembrane region" description="Helical" evidence="5">
    <location>
        <begin position="414"/>
        <end position="433"/>
    </location>
</feature>
<feature type="transmembrane region" description="Helical" evidence="5">
    <location>
        <begin position="175"/>
        <end position="196"/>
    </location>
</feature>
<dbReference type="GO" id="GO:0016020">
    <property type="term" value="C:membrane"/>
    <property type="evidence" value="ECO:0007669"/>
    <property type="project" value="UniProtKB-SubCell"/>
</dbReference>
<evidence type="ECO:0000256" key="1">
    <source>
        <dbReference type="ARBA" id="ARBA00004141"/>
    </source>
</evidence>
<evidence type="ECO:0000256" key="2">
    <source>
        <dbReference type="ARBA" id="ARBA00022692"/>
    </source>
</evidence>
<feature type="transmembrane region" description="Helical" evidence="5">
    <location>
        <begin position="354"/>
        <end position="373"/>
    </location>
</feature>
<dbReference type="GO" id="GO:0022857">
    <property type="term" value="F:transmembrane transporter activity"/>
    <property type="evidence" value="ECO:0007669"/>
    <property type="project" value="InterPro"/>
</dbReference>
<keyword evidence="8" id="KW-1185">Reference proteome</keyword>
<proteinExistence type="predicted"/>
<dbReference type="Proteomes" id="UP000821853">
    <property type="component" value="Chromosome 10"/>
</dbReference>
<dbReference type="PANTHER" id="PTHR24064">
    <property type="entry name" value="SOLUTE CARRIER FAMILY 22 MEMBER"/>
    <property type="match status" value="1"/>
</dbReference>
<comment type="subcellular location">
    <subcellularLocation>
        <location evidence="1">Membrane</location>
        <topology evidence="1">Multi-pass membrane protein</topology>
    </subcellularLocation>
</comment>
<dbReference type="OrthoDB" id="6354675at2759"/>
<dbReference type="SUPFAM" id="SSF103473">
    <property type="entry name" value="MFS general substrate transporter"/>
    <property type="match status" value="1"/>
</dbReference>
<feature type="transmembrane region" description="Helical" evidence="5">
    <location>
        <begin position="379"/>
        <end position="402"/>
    </location>
</feature>
<dbReference type="InterPro" id="IPR005829">
    <property type="entry name" value="Sugar_transporter_CS"/>
</dbReference>
<feature type="domain" description="Major facilitator superfamily (MFS) profile" evidence="6">
    <location>
        <begin position="18"/>
        <end position="463"/>
    </location>
</feature>
<evidence type="ECO:0000313" key="7">
    <source>
        <dbReference type="EMBL" id="KAH9364639.1"/>
    </source>
</evidence>
<evidence type="ECO:0000259" key="6">
    <source>
        <dbReference type="PROSITE" id="PS50850"/>
    </source>
</evidence>
<protein>
    <recommendedName>
        <fullName evidence="6">Major facilitator superfamily (MFS) profile domain-containing protein</fullName>
    </recommendedName>
</protein>
<evidence type="ECO:0000313" key="8">
    <source>
        <dbReference type="Proteomes" id="UP000821853"/>
    </source>
</evidence>
<feature type="transmembrane region" description="Helical" evidence="5">
    <location>
        <begin position="439"/>
        <end position="459"/>
    </location>
</feature>
<name>A0A9J6FPB2_HAELO</name>
<evidence type="ECO:0000256" key="5">
    <source>
        <dbReference type="SAM" id="Phobius"/>
    </source>
</evidence>
<evidence type="ECO:0000256" key="3">
    <source>
        <dbReference type="ARBA" id="ARBA00022989"/>
    </source>
</evidence>
<dbReference type="PROSITE" id="PS50850">
    <property type="entry name" value="MFS"/>
    <property type="match status" value="1"/>
</dbReference>
<keyword evidence="3 5" id="KW-1133">Transmembrane helix</keyword>
<organism evidence="7 8">
    <name type="scientific">Haemaphysalis longicornis</name>
    <name type="common">Bush tick</name>
    <dbReference type="NCBI Taxonomy" id="44386"/>
    <lineage>
        <taxon>Eukaryota</taxon>
        <taxon>Metazoa</taxon>
        <taxon>Ecdysozoa</taxon>
        <taxon>Arthropoda</taxon>
        <taxon>Chelicerata</taxon>
        <taxon>Arachnida</taxon>
        <taxon>Acari</taxon>
        <taxon>Parasitiformes</taxon>
        <taxon>Ixodida</taxon>
        <taxon>Ixodoidea</taxon>
        <taxon>Ixodidae</taxon>
        <taxon>Haemaphysalinae</taxon>
        <taxon>Haemaphysalis</taxon>
    </lineage>
</organism>
<dbReference type="Pfam" id="PF00083">
    <property type="entry name" value="Sugar_tr"/>
    <property type="match status" value="1"/>
</dbReference>
<comment type="caution">
    <text evidence="7">The sequence shown here is derived from an EMBL/GenBank/DDBJ whole genome shotgun (WGS) entry which is preliminary data.</text>
</comment>
<sequence length="508" mass="54812">MKAFLSFRLAQKKNCVLAMKQALYGGIVQDVAPTAGIAASTPAGGGPAWPFSGPEELPCREWEFDLPDGVSTVVSEWSLVCGHAWRLRVLRTFTHLGSLVCAPFVGTAADRLGRRPLILACAVAALAGAAQTVYAPDFFHFVVSRMVVAAALAGCSLMSLVLLFEVTSEASRSRYVCAALLGAALGSWLPCLLEGLTADRRTLAIAFLGVAFLHLFSFVGIHESARWLLAISDVVASEKYGPSTRLSVYFDAEVYRLRRQRPARTLAKVGPRSDTAASITTLGLLVVPTFWARLVVLSTVFLSQLAVLRGLHSCGHRESSAALPAWHTTALLVPRLMGLCISSWLLDRWDRTRALGLGIAIACATLTVMFFAKAHTFDIGAIALSELLHVSLLTNAAVACVYSLELYPTYHRATGVGATFALTIFVTSLLHLMDNYDLAVRQMFAMSLAVGALVLLNYLPETKDAKLPETAFSVPSRISRRYSLSNTSRASISTLDAGCRQQNEPSKD</sequence>
<evidence type="ECO:0000256" key="4">
    <source>
        <dbReference type="ARBA" id="ARBA00023136"/>
    </source>
</evidence>
<feature type="transmembrane region" description="Helical" evidence="5">
    <location>
        <begin position="325"/>
        <end position="347"/>
    </location>
</feature>
<reference evidence="7 8" key="1">
    <citation type="journal article" date="2020" name="Cell">
        <title>Large-Scale Comparative Analyses of Tick Genomes Elucidate Their Genetic Diversity and Vector Capacities.</title>
        <authorList>
            <consortium name="Tick Genome and Microbiome Consortium (TIGMIC)"/>
            <person name="Jia N."/>
            <person name="Wang J."/>
            <person name="Shi W."/>
            <person name="Du L."/>
            <person name="Sun Y."/>
            <person name="Zhan W."/>
            <person name="Jiang J.F."/>
            <person name="Wang Q."/>
            <person name="Zhang B."/>
            <person name="Ji P."/>
            <person name="Bell-Sakyi L."/>
            <person name="Cui X.M."/>
            <person name="Yuan T.T."/>
            <person name="Jiang B.G."/>
            <person name="Yang W.F."/>
            <person name="Lam T.T."/>
            <person name="Chang Q.C."/>
            <person name="Ding S.J."/>
            <person name="Wang X.J."/>
            <person name="Zhu J.G."/>
            <person name="Ruan X.D."/>
            <person name="Zhao L."/>
            <person name="Wei J.T."/>
            <person name="Ye R.Z."/>
            <person name="Que T.C."/>
            <person name="Du C.H."/>
            <person name="Zhou Y.H."/>
            <person name="Cheng J.X."/>
            <person name="Dai P.F."/>
            <person name="Guo W.B."/>
            <person name="Han X.H."/>
            <person name="Huang E.J."/>
            <person name="Li L.F."/>
            <person name="Wei W."/>
            <person name="Gao Y.C."/>
            <person name="Liu J.Z."/>
            <person name="Shao H.Z."/>
            <person name="Wang X."/>
            <person name="Wang C.C."/>
            <person name="Yang T.C."/>
            <person name="Huo Q.B."/>
            <person name="Li W."/>
            <person name="Chen H.Y."/>
            <person name="Chen S.E."/>
            <person name="Zhou L.G."/>
            <person name="Ni X.B."/>
            <person name="Tian J.H."/>
            <person name="Sheng Y."/>
            <person name="Liu T."/>
            <person name="Pan Y.S."/>
            <person name="Xia L.Y."/>
            <person name="Li J."/>
            <person name="Zhao F."/>
            <person name="Cao W.C."/>
        </authorList>
    </citation>
    <scope>NUCLEOTIDE SEQUENCE [LARGE SCALE GENOMIC DNA]</scope>
    <source>
        <strain evidence="7">HaeL-2018</strain>
    </source>
</reference>
<dbReference type="Gene3D" id="1.20.1250.20">
    <property type="entry name" value="MFS general substrate transporter like domains"/>
    <property type="match status" value="1"/>
</dbReference>